<feature type="region of interest" description="Disordered" evidence="1">
    <location>
        <begin position="179"/>
        <end position="212"/>
    </location>
</feature>
<protein>
    <submittedName>
        <fullName evidence="2">Uncharacterized protein</fullName>
    </submittedName>
</protein>
<dbReference type="EMBL" id="OX395140">
    <property type="protein sequence ID" value="CAI5793475.1"/>
    <property type="molecule type" value="Genomic_DNA"/>
</dbReference>
<reference evidence="2" key="1">
    <citation type="submission" date="2022-12" db="EMBL/GenBank/DDBJ databases">
        <authorList>
            <person name="Alioto T."/>
            <person name="Alioto T."/>
            <person name="Gomez Garrido J."/>
        </authorList>
    </citation>
    <scope>NUCLEOTIDE SEQUENCE</scope>
</reference>
<keyword evidence="3" id="KW-1185">Reference proteome</keyword>
<proteinExistence type="predicted"/>
<evidence type="ECO:0000313" key="3">
    <source>
        <dbReference type="Proteomes" id="UP001178461"/>
    </source>
</evidence>
<accession>A0AA35LBU6</accession>
<name>A0AA35LBU6_9SAUR</name>
<organism evidence="2 3">
    <name type="scientific">Podarcis lilfordi</name>
    <name type="common">Lilford's wall lizard</name>
    <dbReference type="NCBI Taxonomy" id="74358"/>
    <lineage>
        <taxon>Eukaryota</taxon>
        <taxon>Metazoa</taxon>
        <taxon>Chordata</taxon>
        <taxon>Craniata</taxon>
        <taxon>Vertebrata</taxon>
        <taxon>Euteleostomi</taxon>
        <taxon>Lepidosauria</taxon>
        <taxon>Squamata</taxon>
        <taxon>Bifurcata</taxon>
        <taxon>Unidentata</taxon>
        <taxon>Episquamata</taxon>
        <taxon>Laterata</taxon>
        <taxon>Lacertibaenia</taxon>
        <taxon>Lacertidae</taxon>
        <taxon>Podarcis</taxon>
    </lineage>
</organism>
<sequence length="448" mass="50523">MSAGNQEKKSFVGSLLMIHKGIVKHNLSSMLCSIQATYVEESIMAKSKLNQQGPDNYEAQSLSRGQQLVNLQLTPNNICLNIALSCFPYYAWRNRKAAVISLRMLTRSYLAQGGLLSLEWLPETPKFKHLLLKFDSPRLPALLSKLQNRLNWFGIFPQRCFFNNCRGIIGKIPNSANLVSQPTRRTEDRNSQQRTLPMNPSPRFTSRPPHRQEGTALRGRALTGPALATIDASKEWQTQAYVDPPAAKTISNPQNGCIPCADTMTMQETLGNPVARWTNTEAVARLNKLLEANRKGCLSSVLHSAFPSTSVDPQGTTPATIEHTANDESMDLSAEKIDIQSSLMLITKLQTAEETIVVINIYLCPIYKRNLVDLRWQEIQVTLETLFDKYPKPLFCWREILMDACHTLTKSYSLNLLQLSCMKKLVTVLCGWPWLMTSYSQQDKKLYP</sequence>
<gene>
    <name evidence="2" type="ORF">PODLI_1B006594</name>
</gene>
<feature type="compositionally biased region" description="Polar residues" evidence="1">
    <location>
        <begin position="192"/>
        <end position="204"/>
    </location>
</feature>
<evidence type="ECO:0000256" key="1">
    <source>
        <dbReference type="SAM" id="MobiDB-lite"/>
    </source>
</evidence>
<dbReference type="AlphaFoldDB" id="A0AA35LBU6"/>
<evidence type="ECO:0000313" key="2">
    <source>
        <dbReference type="EMBL" id="CAI5793475.1"/>
    </source>
</evidence>
<dbReference type="Proteomes" id="UP001178461">
    <property type="component" value="Chromosome Z"/>
</dbReference>